<reference evidence="1" key="1">
    <citation type="submission" date="2022-04" db="EMBL/GenBank/DDBJ databases">
        <title>Genome of the entomopathogenic fungus Entomophthora muscae.</title>
        <authorList>
            <person name="Elya C."/>
            <person name="Lovett B.R."/>
            <person name="Lee E."/>
            <person name="Macias A.M."/>
            <person name="Hajek A.E."/>
            <person name="De Bivort B.L."/>
            <person name="Kasson M.T."/>
            <person name="De Fine Licht H.H."/>
            <person name="Stajich J.E."/>
        </authorList>
    </citation>
    <scope>NUCLEOTIDE SEQUENCE</scope>
    <source>
        <strain evidence="1">Berkeley</strain>
    </source>
</reference>
<dbReference type="Proteomes" id="UP001165960">
    <property type="component" value="Unassembled WGS sequence"/>
</dbReference>
<gene>
    <name evidence="1" type="ORF">DSO57_1005113</name>
</gene>
<name>A0ACC2S9Y5_9FUNG</name>
<comment type="caution">
    <text evidence="1">The sequence shown here is derived from an EMBL/GenBank/DDBJ whole genome shotgun (WGS) entry which is preliminary data.</text>
</comment>
<accession>A0ACC2S9Y5</accession>
<sequence length="657" mass="72700">MDFSSQFTGCYNPKIQEEPNQDEAFNNSLALSYPSLMTSFDSFGPEMFSSIGMGGNIHSALLNNCPKQPVLLESYPKPARALPFQPPPTQLLSGPIPLSRFAPNISQQSYSSSGFDLFSILAYLVNRPNPVINIGPVDLSCAFILVDVRKQDFPVVYSSPSFNTLTGYENHEIVGRNCRFLQSPDGCVTSGSRRKFTDNTQVMTIKRELSLFREHQTSIVNYKKGGQPFINLLTMIPIIENGFVNYYVGLQVDLVEQPGAIMKNMHDGNYAVNYGTQLITKELQPEDPFASLAKSFMQPELSDESKANGSSALPEHIDLAQSLIESATEFIYVLSLRGTFLYSSPSVEQLGYTSSELNGLSLSAICHPGDVLPVMRDLKEAASSSGYVCLIYRVKHKEGGYVWIESTGKVHNDIGKGRRCVIFSGRVRPVYQLSHSQLITCGGEPSSEEAWFKLSSCGMLLYVSPNCQSLLGYSAQELNSTSFFQFMPPDQALTLTLSLEQACSGKASRMIHGFQSKSGKFLDVVSILIPGGNPAPPSTKPDFILCRTKLAGFQDFHSPTPTCLSDRNMFEALSPDNTTSWLYELQQLRIKNRRLREEIDCFSPKTSKKRCANKGEKYCRACLRISTPEWRRGPEGPATLCNSCGLKFAKGVSPYTL</sequence>
<proteinExistence type="predicted"/>
<keyword evidence="2" id="KW-1185">Reference proteome</keyword>
<dbReference type="EMBL" id="QTSX02005693">
    <property type="protein sequence ID" value="KAJ9059191.1"/>
    <property type="molecule type" value="Genomic_DNA"/>
</dbReference>
<protein>
    <submittedName>
        <fullName evidence="1">Uncharacterized protein</fullName>
    </submittedName>
</protein>
<evidence type="ECO:0000313" key="1">
    <source>
        <dbReference type="EMBL" id="KAJ9059191.1"/>
    </source>
</evidence>
<organism evidence="1 2">
    <name type="scientific">Entomophthora muscae</name>
    <dbReference type="NCBI Taxonomy" id="34485"/>
    <lineage>
        <taxon>Eukaryota</taxon>
        <taxon>Fungi</taxon>
        <taxon>Fungi incertae sedis</taxon>
        <taxon>Zoopagomycota</taxon>
        <taxon>Entomophthoromycotina</taxon>
        <taxon>Entomophthoromycetes</taxon>
        <taxon>Entomophthorales</taxon>
        <taxon>Entomophthoraceae</taxon>
        <taxon>Entomophthora</taxon>
    </lineage>
</organism>
<evidence type="ECO:0000313" key="2">
    <source>
        <dbReference type="Proteomes" id="UP001165960"/>
    </source>
</evidence>